<feature type="transmembrane region" description="Helical" evidence="5">
    <location>
        <begin position="241"/>
        <end position="259"/>
    </location>
</feature>
<comment type="subcellular location">
    <subcellularLocation>
        <location evidence="1">Membrane</location>
        <topology evidence="1">Multi-pass membrane protein</topology>
    </subcellularLocation>
</comment>
<dbReference type="OrthoDB" id="1077582at2759"/>
<dbReference type="KEGG" id="ptkz:JDV02_002404"/>
<keyword evidence="4 5" id="KW-0472">Membrane</keyword>
<reference evidence="7" key="1">
    <citation type="submission" date="2021-11" db="EMBL/GenBank/DDBJ databases">
        <title>Purpureocillium_takamizusanense_genome.</title>
        <authorList>
            <person name="Nguyen N.-H."/>
        </authorList>
    </citation>
    <scope>NUCLEOTIDE SEQUENCE</scope>
    <source>
        <strain evidence="7">PT3</strain>
    </source>
</reference>
<dbReference type="Proteomes" id="UP000829364">
    <property type="component" value="Chromosome 2"/>
</dbReference>
<dbReference type="AlphaFoldDB" id="A0A9Q8V7E5"/>
<evidence type="ECO:0000256" key="1">
    <source>
        <dbReference type="ARBA" id="ARBA00004141"/>
    </source>
</evidence>
<feature type="transmembrane region" description="Helical" evidence="5">
    <location>
        <begin position="36"/>
        <end position="57"/>
    </location>
</feature>
<evidence type="ECO:0000256" key="4">
    <source>
        <dbReference type="ARBA" id="ARBA00023136"/>
    </source>
</evidence>
<proteinExistence type="predicted"/>
<dbReference type="GeneID" id="72064365"/>
<protein>
    <recommendedName>
        <fullName evidence="6">Wax synthase domain-containing protein</fullName>
    </recommendedName>
</protein>
<gene>
    <name evidence="7" type="ORF">JDV02_002404</name>
</gene>
<feature type="transmembrane region" description="Helical" evidence="5">
    <location>
        <begin position="90"/>
        <end position="113"/>
    </location>
</feature>
<sequence length="282" mass="32597">MAFKAWMNPQRHALVDPNSFNKATNTQRFIFALSRLVPLIILAFIYVAVELSLLLFLTPMPRDFSPPQRRYFHIGWDRASVFRAVFSLHWAWLTYLILTAAHSALAVLFVSVLQLDEPKEWPLLYGNPLRVNSIQRFWTSFWHRLGTESQLRYGRLVSHAILGLQPRGTSEKIFLALWVFTCSGFVHALVTHKTEPEADARSDMWFLVLNFSGGLFEFALRQLQAGTTARSRGQRLLQSGLGYLWVILFFYCVVPPYQYPILHKAAVRRMPFKVNTKLSLHV</sequence>
<evidence type="ECO:0000256" key="3">
    <source>
        <dbReference type="ARBA" id="ARBA00022989"/>
    </source>
</evidence>
<organism evidence="7 8">
    <name type="scientific">Purpureocillium takamizusanense</name>
    <dbReference type="NCBI Taxonomy" id="2060973"/>
    <lineage>
        <taxon>Eukaryota</taxon>
        <taxon>Fungi</taxon>
        <taxon>Dikarya</taxon>
        <taxon>Ascomycota</taxon>
        <taxon>Pezizomycotina</taxon>
        <taxon>Sordariomycetes</taxon>
        <taxon>Hypocreomycetidae</taxon>
        <taxon>Hypocreales</taxon>
        <taxon>Ophiocordycipitaceae</taxon>
        <taxon>Purpureocillium</taxon>
    </lineage>
</organism>
<evidence type="ECO:0000256" key="2">
    <source>
        <dbReference type="ARBA" id="ARBA00022692"/>
    </source>
</evidence>
<accession>A0A9Q8V7E5</accession>
<dbReference type="Pfam" id="PF13813">
    <property type="entry name" value="MBOAT_2"/>
    <property type="match status" value="1"/>
</dbReference>
<evidence type="ECO:0000256" key="5">
    <source>
        <dbReference type="SAM" id="Phobius"/>
    </source>
</evidence>
<keyword evidence="2 5" id="KW-0812">Transmembrane</keyword>
<dbReference type="RefSeq" id="XP_047839401.1">
    <property type="nucleotide sequence ID" value="XM_047983430.1"/>
</dbReference>
<feature type="transmembrane region" description="Helical" evidence="5">
    <location>
        <begin position="204"/>
        <end position="220"/>
    </location>
</feature>
<feature type="transmembrane region" description="Helical" evidence="5">
    <location>
        <begin position="173"/>
        <end position="192"/>
    </location>
</feature>
<dbReference type="EMBL" id="CP086355">
    <property type="protein sequence ID" value="UNI15920.1"/>
    <property type="molecule type" value="Genomic_DNA"/>
</dbReference>
<keyword evidence="3 5" id="KW-1133">Transmembrane helix</keyword>
<keyword evidence="8" id="KW-1185">Reference proteome</keyword>
<evidence type="ECO:0000313" key="8">
    <source>
        <dbReference type="Proteomes" id="UP000829364"/>
    </source>
</evidence>
<evidence type="ECO:0000313" key="7">
    <source>
        <dbReference type="EMBL" id="UNI15920.1"/>
    </source>
</evidence>
<feature type="domain" description="Wax synthase" evidence="6">
    <location>
        <begin position="121"/>
        <end position="208"/>
    </location>
</feature>
<name>A0A9Q8V7E5_9HYPO</name>
<dbReference type="InterPro" id="IPR032805">
    <property type="entry name" value="Wax_synthase_dom"/>
</dbReference>
<evidence type="ECO:0000259" key="6">
    <source>
        <dbReference type="Pfam" id="PF13813"/>
    </source>
</evidence>
<dbReference type="GO" id="GO:0016020">
    <property type="term" value="C:membrane"/>
    <property type="evidence" value="ECO:0007669"/>
    <property type="project" value="UniProtKB-SubCell"/>
</dbReference>